<feature type="domain" description="Peptidase S33 tripeptidyl aminopeptidase-like C-terminal" evidence="2">
    <location>
        <begin position="368"/>
        <end position="405"/>
    </location>
</feature>
<dbReference type="InterPro" id="IPR006805">
    <property type="entry name" value="Anth_synth_I_N"/>
</dbReference>
<accession>A0ABW3MCX2</accession>
<keyword evidence="3" id="KW-0378">Hydrolase</keyword>
<dbReference type="InterPro" id="IPR005801">
    <property type="entry name" value="ADC_synthase"/>
</dbReference>
<organism evidence="3 4">
    <name type="scientific">Kibdelosporangium lantanae</name>
    <dbReference type="NCBI Taxonomy" id="1497396"/>
    <lineage>
        <taxon>Bacteria</taxon>
        <taxon>Bacillati</taxon>
        <taxon>Actinomycetota</taxon>
        <taxon>Actinomycetes</taxon>
        <taxon>Pseudonocardiales</taxon>
        <taxon>Pseudonocardiaceae</taxon>
        <taxon>Kibdelosporangium</taxon>
    </lineage>
</organism>
<evidence type="ECO:0000259" key="2">
    <source>
        <dbReference type="Pfam" id="PF08386"/>
    </source>
</evidence>
<feature type="domain" description="Anthranilate synthase component I N-terminal" evidence="1">
    <location>
        <begin position="5"/>
        <end position="139"/>
    </location>
</feature>
<dbReference type="Proteomes" id="UP001597045">
    <property type="component" value="Unassembled WGS sequence"/>
</dbReference>
<comment type="caution">
    <text evidence="3">The sequence shown here is derived from an EMBL/GenBank/DDBJ whole genome shotgun (WGS) entry which is preliminary data.</text>
</comment>
<feature type="non-terminal residue" evidence="3">
    <location>
        <position position="406"/>
    </location>
</feature>
<proteinExistence type="predicted"/>
<dbReference type="Gene3D" id="3.60.120.10">
    <property type="entry name" value="Anthranilate synthase"/>
    <property type="match status" value="1"/>
</dbReference>
<dbReference type="InterPro" id="IPR013595">
    <property type="entry name" value="Pept_S33_TAP-like_C"/>
</dbReference>
<feature type="non-terminal residue" evidence="3">
    <location>
        <position position="1"/>
    </location>
</feature>
<dbReference type="GO" id="GO:0016787">
    <property type="term" value="F:hydrolase activity"/>
    <property type="evidence" value="ECO:0007669"/>
    <property type="project" value="UniProtKB-KW"/>
</dbReference>
<dbReference type="PANTHER" id="PTHR42910">
    <property type="entry name" value="TRANSPORTER SCO4007-RELATED"/>
    <property type="match status" value="1"/>
</dbReference>
<evidence type="ECO:0000259" key="1">
    <source>
        <dbReference type="Pfam" id="PF04715"/>
    </source>
</evidence>
<dbReference type="Pfam" id="PF04715">
    <property type="entry name" value="Anth_synt_I_N"/>
    <property type="match status" value="1"/>
</dbReference>
<dbReference type="PANTHER" id="PTHR42910:SF1">
    <property type="entry name" value="MAJOR FACILITATOR SUPERFAMILY (MFS) PROFILE DOMAIN-CONTAINING PROTEIN"/>
    <property type="match status" value="1"/>
</dbReference>
<keyword evidence="4" id="KW-1185">Reference proteome</keyword>
<evidence type="ECO:0000313" key="3">
    <source>
        <dbReference type="EMBL" id="MFD1048392.1"/>
    </source>
</evidence>
<dbReference type="SUPFAM" id="SSF56322">
    <property type="entry name" value="ADC synthase"/>
    <property type="match status" value="1"/>
</dbReference>
<sequence length="406" mass="45207">TRLPDPETAYRTLFANDEHSFWLDASAVIQGLSRFAFMGDGSGPLAEYLTYQVGTGQVHVDRADGTSETVQQGFFDYLDDQLRLRKVPTPEGLPNDFNLGYVGYLGYELKAETGGQAVHPAETPDAALLFTDRMLVLDTAVQSGQVANQARIFALRPDARSRINTAYMTCSFIGGTVGSWLGAHYAQRFPRHTGRFVLDSNTEFTTTWQRSFDWQPLGFERRWREDFLPWMARYDSTYHFGTTGDTVRQVYEHVRDALTREPVDVGTVHVTAPKLDELTVSFLYQKSLFPTLATILVTLRDLTGQGTADIQKAETALTKPMATDFMRATFWANLCGEGPWTGNRRTAVRDSDHAYDSGLTLVGGAWPLGQVCMFWTAPPRPLPTMDGKGVPPVLMLQSTHDPATPV</sequence>
<gene>
    <name evidence="3" type="ORF">ACFQ1S_24100</name>
</gene>
<reference evidence="4" key="1">
    <citation type="journal article" date="2019" name="Int. J. Syst. Evol. Microbiol.">
        <title>The Global Catalogue of Microorganisms (GCM) 10K type strain sequencing project: providing services to taxonomists for standard genome sequencing and annotation.</title>
        <authorList>
            <consortium name="The Broad Institute Genomics Platform"/>
            <consortium name="The Broad Institute Genome Sequencing Center for Infectious Disease"/>
            <person name="Wu L."/>
            <person name="Ma J."/>
        </authorList>
    </citation>
    <scope>NUCLEOTIDE SEQUENCE [LARGE SCALE GENOMIC DNA]</scope>
    <source>
        <strain evidence="4">JCM 31486</strain>
    </source>
</reference>
<dbReference type="EMBL" id="JBHTIS010001567">
    <property type="protein sequence ID" value="MFD1048392.1"/>
    <property type="molecule type" value="Genomic_DNA"/>
</dbReference>
<protein>
    <submittedName>
        <fullName evidence="3">Alpha/beta hydrolase</fullName>
    </submittedName>
</protein>
<name>A0ABW3MCX2_9PSEU</name>
<dbReference type="Pfam" id="PF08386">
    <property type="entry name" value="Abhydrolase_4"/>
    <property type="match status" value="1"/>
</dbReference>
<evidence type="ECO:0000313" key="4">
    <source>
        <dbReference type="Proteomes" id="UP001597045"/>
    </source>
</evidence>